<evidence type="ECO:0000313" key="1">
    <source>
        <dbReference type="EMBL" id="MEB3033396.1"/>
    </source>
</evidence>
<evidence type="ECO:0000313" key="2">
    <source>
        <dbReference type="Proteomes" id="UP001298593"/>
    </source>
</evidence>
<reference evidence="1 2" key="1">
    <citation type="submission" date="2023-12" db="EMBL/GenBank/DDBJ databases">
        <title>Description of new species of Mycobacterium terrae complex isolated from sewage at the Sao Paulo Zoological Park Foundation in Brazil.</title>
        <authorList>
            <person name="Romagnoli C.L."/>
            <person name="Conceicao E.C."/>
            <person name="Machado E."/>
            <person name="Barreto L.B.P.F."/>
            <person name="Sharma A."/>
            <person name="Silva N.M."/>
            <person name="Marques L.E."/>
            <person name="Juliana M.A."/>
            <person name="Lourenco M.C.S."/>
            <person name="Digiampietri L.A."/>
            <person name="Suffys P.N."/>
            <person name="Viana-Niero C."/>
        </authorList>
    </citation>
    <scope>NUCLEOTIDE SEQUENCE [LARGE SCALE GENOMIC DNA]</scope>
    <source>
        <strain evidence="1 2">MYC340</strain>
    </source>
</reference>
<sequence>MRFVITLLCVTTVAFVALALVVIEAIIKLLPGLIAVMLIVLVARRLGRRHGTDRGQAHVVNVPGESAFLAPPPIDRALIRRPNPPYPHLIIDGQLGSEGPPRD</sequence>
<proteinExistence type="predicted"/>
<gene>
    <name evidence="1" type="ORF">KV113_17730</name>
</gene>
<dbReference type="Proteomes" id="UP001298593">
    <property type="component" value="Unassembled WGS sequence"/>
</dbReference>
<accession>A0ABU5Y151</accession>
<organism evidence="1 2">
    <name type="scientific">[Mycobacterium] nativiensis</name>
    <dbReference type="NCBI Taxonomy" id="2855503"/>
    <lineage>
        <taxon>Bacteria</taxon>
        <taxon>Bacillati</taxon>
        <taxon>Actinomycetota</taxon>
        <taxon>Actinomycetes</taxon>
        <taxon>Mycobacteriales</taxon>
        <taxon>Mycobacteriaceae</taxon>
        <taxon>Mycolicibacter</taxon>
    </lineage>
</organism>
<protein>
    <submittedName>
        <fullName evidence="1">Uncharacterized protein</fullName>
    </submittedName>
</protein>
<dbReference type="RefSeq" id="WP_329780191.1">
    <property type="nucleotide sequence ID" value="NZ_JAYJJU010000018.1"/>
</dbReference>
<name>A0ABU5Y151_9MYCO</name>
<comment type="caution">
    <text evidence="1">The sequence shown here is derived from an EMBL/GenBank/DDBJ whole genome shotgun (WGS) entry which is preliminary data.</text>
</comment>
<dbReference type="EMBL" id="JAYJJU010000018">
    <property type="protein sequence ID" value="MEB3033396.1"/>
    <property type="molecule type" value="Genomic_DNA"/>
</dbReference>
<keyword evidence="2" id="KW-1185">Reference proteome</keyword>